<dbReference type="OrthoDB" id="674604at2759"/>
<gene>
    <name evidence="2" type="ORF">B0I35DRAFT_446711</name>
</gene>
<evidence type="ECO:0000313" key="2">
    <source>
        <dbReference type="EMBL" id="KAH7303508.1"/>
    </source>
</evidence>
<organism evidence="2 3">
    <name type="scientific">Stachybotrys elegans</name>
    <dbReference type="NCBI Taxonomy" id="80388"/>
    <lineage>
        <taxon>Eukaryota</taxon>
        <taxon>Fungi</taxon>
        <taxon>Dikarya</taxon>
        <taxon>Ascomycota</taxon>
        <taxon>Pezizomycotina</taxon>
        <taxon>Sordariomycetes</taxon>
        <taxon>Hypocreomycetidae</taxon>
        <taxon>Hypocreales</taxon>
        <taxon>Stachybotryaceae</taxon>
        <taxon>Stachybotrys</taxon>
    </lineage>
</organism>
<sequence>MPIRLINNHTLRLESFLGNDVPEYAILSHTWDPDGEVTFQELLRFNHMTDHKFYDRRKYAKILNTCTQARKDGIRYSWIDSCCIDKTSSSELSEAINSMYNWSQDARICYAFLTDFDLRDATDNNLEAALRKCRWFTRGWCLQELLAPANVQFFDSAWRHIGFKLSMCPLLSRITSIDEGVLNGSVPIASIPVARRMSWAAQRHTTRVEDMAYSLFGIFNLRMPMLYGEGLHAFRRLQEGIIESSNDLSILAISSKPVGDDDELRSPFLGLLAASPRDFEACGNLTYTGTGPNLDDTFAITNKGLYFRQAQLKVDTSKGLYMMSLNCQQSQQSEPESIYLRKVGPRLFARYCPHSVEDSVGRGRDDPTVSTEEIYIVATITPITHLQLGQADDYMISVQSRNHTLSGALQVIQRGHWSDVWDASRLAFLTRGRMPFGGYCKVFPSRLQSIDSENACQKKHSWGHFFLLCGLARKAANSTGLPGSDIQPWVKLYLPEEWRDIEKRMGIVDDLYAAVDTENSPGTSDMAALHTVSGQHMTINATIEVVRAKARPYFILRLEFN</sequence>
<protein>
    <recommendedName>
        <fullName evidence="1">Heterokaryon incompatibility domain-containing protein</fullName>
    </recommendedName>
</protein>
<evidence type="ECO:0000259" key="1">
    <source>
        <dbReference type="Pfam" id="PF06985"/>
    </source>
</evidence>
<dbReference type="InterPro" id="IPR010730">
    <property type="entry name" value="HET"/>
</dbReference>
<dbReference type="EMBL" id="JAGPNK010000033">
    <property type="protein sequence ID" value="KAH7303508.1"/>
    <property type="molecule type" value="Genomic_DNA"/>
</dbReference>
<dbReference type="PANTHER" id="PTHR10622">
    <property type="entry name" value="HET DOMAIN-CONTAINING PROTEIN"/>
    <property type="match status" value="1"/>
</dbReference>
<dbReference type="Pfam" id="PF06985">
    <property type="entry name" value="HET"/>
    <property type="match status" value="1"/>
</dbReference>
<comment type="caution">
    <text evidence="2">The sequence shown here is derived from an EMBL/GenBank/DDBJ whole genome shotgun (WGS) entry which is preliminary data.</text>
</comment>
<proteinExistence type="predicted"/>
<dbReference type="PANTHER" id="PTHR10622:SF12">
    <property type="entry name" value="HET DOMAIN-CONTAINING PROTEIN"/>
    <property type="match status" value="1"/>
</dbReference>
<evidence type="ECO:0000313" key="3">
    <source>
        <dbReference type="Proteomes" id="UP000813444"/>
    </source>
</evidence>
<feature type="domain" description="Heterokaryon incompatibility" evidence="1">
    <location>
        <begin position="24"/>
        <end position="114"/>
    </location>
</feature>
<reference evidence="2" key="1">
    <citation type="journal article" date="2021" name="Nat. Commun.">
        <title>Genetic determinants of endophytism in the Arabidopsis root mycobiome.</title>
        <authorList>
            <person name="Mesny F."/>
            <person name="Miyauchi S."/>
            <person name="Thiergart T."/>
            <person name="Pickel B."/>
            <person name="Atanasova L."/>
            <person name="Karlsson M."/>
            <person name="Huettel B."/>
            <person name="Barry K.W."/>
            <person name="Haridas S."/>
            <person name="Chen C."/>
            <person name="Bauer D."/>
            <person name="Andreopoulos W."/>
            <person name="Pangilinan J."/>
            <person name="LaButti K."/>
            <person name="Riley R."/>
            <person name="Lipzen A."/>
            <person name="Clum A."/>
            <person name="Drula E."/>
            <person name="Henrissat B."/>
            <person name="Kohler A."/>
            <person name="Grigoriev I.V."/>
            <person name="Martin F.M."/>
            <person name="Hacquard S."/>
        </authorList>
    </citation>
    <scope>NUCLEOTIDE SEQUENCE</scope>
    <source>
        <strain evidence="2">MPI-CAGE-CH-0235</strain>
    </source>
</reference>
<name>A0A8K0SH78_9HYPO</name>
<dbReference type="Proteomes" id="UP000813444">
    <property type="component" value="Unassembled WGS sequence"/>
</dbReference>
<keyword evidence="3" id="KW-1185">Reference proteome</keyword>
<accession>A0A8K0SH78</accession>
<dbReference type="AlphaFoldDB" id="A0A8K0SH78"/>